<dbReference type="Proteomes" id="UP000242146">
    <property type="component" value="Unassembled WGS sequence"/>
</dbReference>
<dbReference type="GO" id="GO:0010436">
    <property type="term" value="F:carotenoid dioxygenase activity"/>
    <property type="evidence" value="ECO:0007669"/>
    <property type="project" value="TreeGrafter"/>
</dbReference>
<keyword evidence="3" id="KW-0560">Oxidoreductase</keyword>
<evidence type="ECO:0000313" key="7">
    <source>
        <dbReference type="Proteomes" id="UP000242146"/>
    </source>
</evidence>
<dbReference type="PANTHER" id="PTHR10543:SF24">
    <property type="entry name" value="CAROTENOID ISOMEROOXYGENASE"/>
    <property type="match status" value="1"/>
</dbReference>
<evidence type="ECO:0000313" key="6">
    <source>
        <dbReference type="EMBL" id="ORX46804.1"/>
    </source>
</evidence>
<evidence type="ECO:0000256" key="3">
    <source>
        <dbReference type="ARBA" id="ARBA00023002"/>
    </source>
</evidence>
<comment type="similarity">
    <text evidence="1">Belongs to the carotenoid oxygenase family.</text>
</comment>
<feature type="binding site" evidence="5">
    <location>
        <position position="550"/>
    </location>
    <ligand>
        <name>Fe cation</name>
        <dbReference type="ChEBI" id="CHEBI:24875"/>
        <note>catalytic</note>
    </ligand>
</feature>
<proteinExistence type="inferred from homology"/>
<name>A0A1X2G8A6_9FUNG</name>
<dbReference type="PANTHER" id="PTHR10543">
    <property type="entry name" value="BETA-CAROTENE DIOXYGENASE"/>
    <property type="match status" value="1"/>
</dbReference>
<gene>
    <name evidence="6" type="ORF">DM01DRAFT_1293510</name>
</gene>
<dbReference type="GO" id="GO:0016121">
    <property type="term" value="P:carotene catabolic process"/>
    <property type="evidence" value="ECO:0007669"/>
    <property type="project" value="TreeGrafter"/>
</dbReference>
<dbReference type="AlphaFoldDB" id="A0A1X2G8A6"/>
<evidence type="ECO:0000256" key="4">
    <source>
        <dbReference type="ARBA" id="ARBA00023004"/>
    </source>
</evidence>
<feature type="binding site" evidence="5">
    <location>
        <position position="268"/>
    </location>
    <ligand>
        <name>Fe cation</name>
        <dbReference type="ChEBI" id="CHEBI:24875"/>
        <note>catalytic</note>
    </ligand>
</feature>
<dbReference type="EMBL" id="MCGT01000036">
    <property type="protein sequence ID" value="ORX46804.1"/>
    <property type="molecule type" value="Genomic_DNA"/>
</dbReference>
<keyword evidence="4 5" id="KW-0408">Iron</keyword>
<accession>A0A1X2G8A6</accession>
<feature type="binding site" evidence="5">
    <location>
        <position position="337"/>
    </location>
    <ligand>
        <name>Fe cation</name>
        <dbReference type="ChEBI" id="CHEBI:24875"/>
        <note>catalytic</note>
    </ligand>
</feature>
<keyword evidence="7" id="KW-1185">Reference proteome</keyword>
<reference evidence="6 7" key="1">
    <citation type="submission" date="2016-07" db="EMBL/GenBank/DDBJ databases">
        <title>Pervasive Adenine N6-methylation of Active Genes in Fungi.</title>
        <authorList>
            <consortium name="DOE Joint Genome Institute"/>
            <person name="Mondo S.J."/>
            <person name="Dannebaum R.O."/>
            <person name="Kuo R.C."/>
            <person name="Labutti K."/>
            <person name="Haridas S."/>
            <person name="Kuo A."/>
            <person name="Salamov A."/>
            <person name="Ahrendt S.R."/>
            <person name="Lipzen A."/>
            <person name="Sullivan W."/>
            <person name="Andreopoulos W.B."/>
            <person name="Clum A."/>
            <person name="Lindquist E."/>
            <person name="Daum C."/>
            <person name="Ramamoorthy G.K."/>
            <person name="Gryganskyi A."/>
            <person name="Culley D."/>
            <person name="Magnuson J.K."/>
            <person name="James T.Y."/>
            <person name="O'Malley M.A."/>
            <person name="Stajich J.E."/>
            <person name="Spatafora J.W."/>
            <person name="Visel A."/>
            <person name="Grigoriev I.V."/>
        </authorList>
    </citation>
    <scope>NUCLEOTIDE SEQUENCE [LARGE SCALE GENOMIC DNA]</scope>
    <source>
        <strain evidence="6 7">NRRL 3301</strain>
    </source>
</reference>
<comment type="caution">
    <text evidence="6">The sequence shown here is derived from an EMBL/GenBank/DDBJ whole genome shotgun (WGS) entry which is preliminary data.</text>
</comment>
<feature type="binding site" evidence="5">
    <location>
        <position position="213"/>
    </location>
    <ligand>
        <name>Fe cation</name>
        <dbReference type="ChEBI" id="CHEBI:24875"/>
        <note>catalytic</note>
    </ligand>
</feature>
<evidence type="ECO:0000256" key="1">
    <source>
        <dbReference type="ARBA" id="ARBA00006787"/>
    </source>
</evidence>
<protein>
    <recommendedName>
        <fullName evidence="8">Carotenoid oxygenase</fullName>
    </recommendedName>
</protein>
<evidence type="ECO:0000256" key="5">
    <source>
        <dbReference type="PIRSR" id="PIRSR604294-1"/>
    </source>
</evidence>
<dbReference type="GO" id="GO:0046872">
    <property type="term" value="F:metal ion binding"/>
    <property type="evidence" value="ECO:0007669"/>
    <property type="project" value="UniProtKB-KW"/>
</dbReference>
<dbReference type="OrthoDB" id="407010at2759"/>
<sequence>MRKLFLLNRHFNRIAQWQSVHFDNIPEYIDPVWLPIQGTLPSWLNGTMYRVGPGRFTLENDMTIRHAFDGIPFVHRFQFDPEQQRVRYNSRNIAKKAERNLVDGKPTILFGHIDEQSMMARLACWLRRTHYLLKVGLDMSEPSSQMVGVTPTPNYPLPRQLKKNTASHHEPTLVTKTDANILQKIHVDTLEPEQLFRYNTYGPELGGDLAAAHHQHDPDTEEIFNFTLTLGLFPKLTVFSCTKDGTVTVYATITKRTNGTPLRPSYIHSFWLTKHYIILPEAPLYFGGNGATMMASGSVSSSLVWDNHGQTYLHVISRRPDVGLVASIPVHPFFTFHVGNAWEAYDSTTKQTTLVLDCAAFPDGDIVHQVHTFGHQLPLAGPKTYRTHPASVKEERGFYLPPARQSSFGDLVRLSVQLGGKIATMAKLASNVEFLRFNPMKALKPYRYVFANQLVTATNKTSSRYNLVKIDTQTLAMTAFDEQHQVCSEPIFVPRPDATGEDDGVVLSLVNVLFGQSGGQPHCYLLVLDAATMTEVARCPLGHFSNITFHGSYVDQDYQSVSIN</sequence>
<comment type="cofactor">
    <cofactor evidence="5">
        <name>Fe(2+)</name>
        <dbReference type="ChEBI" id="CHEBI:29033"/>
    </cofactor>
    <text evidence="5">Binds 1 Fe(2+) ion per subunit.</text>
</comment>
<dbReference type="Pfam" id="PF03055">
    <property type="entry name" value="RPE65"/>
    <property type="match status" value="1"/>
</dbReference>
<dbReference type="STRING" id="101127.A0A1X2G8A6"/>
<evidence type="ECO:0000256" key="2">
    <source>
        <dbReference type="ARBA" id="ARBA00022723"/>
    </source>
</evidence>
<dbReference type="InterPro" id="IPR004294">
    <property type="entry name" value="Carotenoid_Oase"/>
</dbReference>
<keyword evidence="2 5" id="KW-0479">Metal-binding</keyword>
<organism evidence="6 7">
    <name type="scientific">Hesseltinella vesiculosa</name>
    <dbReference type="NCBI Taxonomy" id="101127"/>
    <lineage>
        <taxon>Eukaryota</taxon>
        <taxon>Fungi</taxon>
        <taxon>Fungi incertae sedis</taxon>
        <taxon>Mucoromycota</taxon>
        <taxon>Mucoromycotina</taxon>
        <taxon>Mucoromycetes</taxon>
        <taxon>Mucorales</taxon>
        <taxon>Cunninghamellaceae</taxon>
        <taxon>Hesseltinella</taxon>
    </lineage>
</organism>
<evidence type="ECO:0008006" key="8">
    <source>
        <dbReference type="Google" id="ProtNLM"/>
    </source>
</evidence>